<accession>D7FGU2</accession>
<dbReference type="SUPFAM" id="SSF51905">
    <property type="entry name" value="FAD/NAD(P)-binding domain"/>
    <property type="match status" value="1"/>
</dbReference>
<evidence type="ECO:0000256" key="7">
    <source>
        <dbReference type="ARBA" id="ARBA00023002"/>
    </source>
</evidence>
<evidence type="ECO:0000256" key="5">
    <source>
        <dbReference type="ARBA" id="ARBA00022630"/>
    </source>
</evidence>
<dbReference type="GO" id="GO:0046592">
    <property type="term" value="F:polyamine oxidase activity"/>
    <property type="evidence" value="ECO:0007669"/>
    <property type="project" value="TreeGrafter"/>
</dbReference>
<dbReference type="InParanoid" id="D7FGU2"/>
<feature type="domain" description="Amine oxidase" evidence="9">
    <location>
        <begin position="31"/>
        <end position="147"/>
    </location>
</feature>
<dbReference type="GO" id="GO:0005737">
    <property type="term" value="C:cytoplasm"/>
    <property type="evidence" value="ECO:0007669"/>
    <property type="project" value="UniProtKB-SubCell"/>
</dbReference>
<sequence>MRHLFVLVQAAPEQDQEQDQALDDVGRGTTAAAAGALVRSDWFSNPLFRGSYSYLGTGSSPADMEELGRPLSAPAGVDAEGTGSGPTGDGRRLGEEDREEPAGEGDGGGGSLSRARVLFAGEAMHARFFSTAHGGFDTGRRAAREVLASCGFKDCSDPLHKPEAVEFDA</sequence>
<keyword evidence="7" id="KW-0560">Oxidoreductase</keyword>
<dbReference type="Pfam" id="PF01593">
    <property type="entry name" value="Amino_oxidase"/>
    <property type="match status" value="1"/>
</dbReference>
<evidence type="ECO:0000313" key="11">
    <source>
        <dbReference type="Proteomes" id="UP000002630"/>
    </source>
</evidence>
<comment type="subcellular location">
    <subcellularLocation>
        <location evidence="2">Cytoplasm</location>
    </subcellularLocation>
</comment>
<comment type="cofactor">
    <cofactor evidence="1">
        <name>FAD</name>
        <dbReference type="ChEBI" id="CHEBI:57692"/>
    </cofactor>
</comment>
<feature type="region of interest" description="Disordered" evidence="8">
    <location>
        <begin position="59"/>
        <end position="113"/>
    </location>
</feature>
<evidence type="ECO:0000256" key="2">
    <source>
        <dbReference type="ARBA" id="ARBA00004496"/>
    </source>
</evidence>
<dbReference type="eggNOG" id="KOG0685">
    <property type="taxonomic scope" value="Eukaryota"/>
</dbReference>
<dbReference type="STRING" id="2880.D7FGU2"/>
<evidence type="ECO:0000259" key="9">
    <source>
        <dbReference type="Pfam" id="PF01593"/>
    </source>
</evidence>
<dbReference type="PANTHER" id="PTHR10742">
    <property type="entry name" value="FLAVIN MONOAMINE OXIDASE"/>
    <property type="match status" value="1"/>
</dbReference>
<evidence type="ECO:0000256" key="8">
    <source>
        <dbReference type="SAM" id="MobiDB-lite"/>
    </source>
</evidence>
<keyword evidence="4" id="KW-0963">Cytoplasm</keyword>
<evidence type="ECO:0000256" key="3">
    <source>
        <dbReference type="ARBA" id="ARBA00005995"/>
    </source>
</evidence>
<protein>
    <submittedName>
        <fullName evidence="10">Spermine oxidase</fullName>
    </submittedName>
</protein>
<proteinExistence type="inferred from homology"/>
<dbReference type="EMBL" id="FN647705">
    <property type="protein sequence ID" value="CBJ48931.1"/>
    <property type="molecule type" value="Genomic_DNA"/>
</dbReference>
<dbReference type="AlphaFoldDB" id="D7FGU2"/>
<dbReference type="PANTHER" id="PTHR10742:SF405">
    <property type="entry name" value="PEROXISOMAL N(1)-ACETYL-SPERMINE_SPERMIDINE OXIDASE"/>
    <property type="match status" value="1"/>
</dbReference>
<keyword evidence="11" id="KW-1185">Reference proteome</keyword>
<gene>
    <name evidence="10" type="ORF">Esi_0102_0001</name>
</gene>
<evidence type="ECO:0000256" key="6">
    <source>
        <dbReference type="ARBA" id="ARBA00022827"/>
    </source>
</evidence>
<name>D7FGU2_ECTSI</name>
<reference evidence="10 11" key="1">
    <citation type="journal article" date="2010" name="Nature">
        <title>The Ectocarpus genome and the independent evolution of multicellularity in brown algae.</title>
        <authorList>
            <person name="Cock J.M."/>
            <person name="Sterck L."/>
            <person name="Rouze P."/>
            <person name="Scornet D."/>
            <person name="Allen A.E."/>
            <person name="Amoutzias G."/>
            <person name="Anthouard V."/>
            <person name="Artiguenave F."/>
            <person name="Aury J.M."/>
            <person name="Badger J.H."/>
            <person name="Beszteri B."/>
            <person name="Billiau K."/>
            <person name="Bonnet E."/>
            <person name="Bothwell J.H."/>
            <person name="Bowler C."/>
            <person name="Boyen C."/>
            <person name="Brownlee C."/>
            <person name="Carrano C.J."/>
            <person name="Charrier B."/>
            <person name="Cho G.Y."/>
            <person name="Coelho S.M."/>
            <person name="Collen J."/>
            <person name="Corre E."/>
            <person name="Da Silva C."/>
            <person name="Delage L."/>
            <person name="Delaroque N."/>
            <person name="Dittami S.M."/>
            <person name="Doulbeau S."/>
            <person name="Elias M."/>
            <person name="Farnham G."/>
            <person name="Gachon C.M."/>
            <person name="Gschloessl B."/>
            <person name="Heesch S."/>
            <person name="Jabbari K."/>
            <person name="Jubin C."/>
            <person name="Kawai H."/>
            <person name="Kimura K."/>
            <person name="Kloareg B."/>
            <person name="Kupper F.C."/>
            <person name="Lang D."/>
            <person name="Le Bail A."/>
            <person name="Leblanc C."/>
            <person name="Lerouge P."/>
            <person name="Lohr M."/>
            <person name="Lopez P.J."/>
            <person name="Martens C."/>
            <person name="Maumus F."/>
            <person name="Michel G."/>
            <person name="Miranda-Saavedra D."/>
            <person name="Morales J."/>
            <person name="Moreau H."/>
            <person name="Motomura T."/>
            <person name="Nagasato C."/>
            <person name="Napoli C.A."/>
            <person name="Nelson D.R."/>
            <person name="Nyvall-Collen P."/>
            <person name="Peters A.F."/>
            <person name="Pommier C."/>
            <person name="Potin P."/>
            <person name="Poulain J."/>
            <person name="Quesneville H."/>
            <person name="Read B."/>
            <person name="Rensing S.A."/>
            <person name="Ritter A."/>
            <person name="Rousvoal S."/>
            <person name="Samanta M."/>
            <person name="Samson G."/>
            <person name="Schroeder D.C."/>
            <person name="Segurens B."/>
            <person name="Strittmatter M."/>
            <person name="Tonon T."/>
            <person name="Tregear J.W."/>
            <person name="Valentin K."/>
            <person name="von Dassow P."/>
            <person name="Yamagishi T."/>
            <person name="Van de Peer Y."/>
            <person name="Wincker P."/>
        </authorList>
    </citation>
    <scope>NUCLEOTIDE SEQUENCE [LARGE SCALE GENOMIC DNA]</scope>
    <source>
        <strain evidence="11">Ec32 / CCAP1310/4</strain>
    </source>
</reference>
<dbReference type="Gene3D" id="3.50.50.60">
    <property type="entry name" value="FAD/NAD(P)-binding domain"/>
    <property type="match status" value="1"/>
</dbReference>
<dbReference type="Proteomes" id="UP000002630">
    <property type="component" value="Linkage Group LG23"/>
</dbReference>
<comment type="similarity">
    <text evidence="3">Belongs to the flavin monoamine oxidase family.</text>
</comment>
<dbReference type="EMBL" id="FN649748">
    <property type="protein sequence ID" value="CBJ48931.1"/>
    <property type="molecule type" value="Genomic_DNA"/>
</dbReference>
<evidence type="ECO:0000256" key="1">
    <source>
        <dbReference type="ARBA" id="ARBA00001974"/>
    </source>
</evidence>
<evidence type="ECO:0000313" key="10">
    <source>
        <dbReference type="EMBL" id="CBJ48931.1"/>
    </source>
</evidence>
<keyword evidence="6" id="KW-0274">FAD</keyword>
<dbReference type="OrthoDB" id="5046242at2759"/>
<keyword evidence="5" id="KW-0285">Flavoprotein</keyword>
<evidence type="ECO:0000256" key="4">
    <source>
        <dbReference type="ARBA" id="ARBA00022490"/>
    </source>
</evidence>
<dbReference type="InterPro" id="IPR036188">
    <property type="entry name" value="FAD/NAD-bd_sf"/>
</dbReference>
<dbReference type="InterPro" id="IPR002937">
    <property type="entry name" value="Amino_oxidase"/>
</dbReference>
<dbReference type="InterPro" id="IPR050281">
    <property type="entry name" value="Flavin_monoamine_oxidase"/>
</dbReference>
<organism evidence="10 11">
    <name type="scientific">Ectocarpus siliculosus</name>
    <name type="common">Brown alga</name>
    <name type="synonym">Conferva siliculosa</name>
    <dbReference type="NCBI Taxonomy" id="2880"/>
    <lineage>
        <taxon>Eukaryota</taxon>
        <taxon>Sar</taxon>
        <taxon>Stramenopiles</taxon>
        <taxon>Ochrophyta</taxon>
        <taxon>PX clade</taxon>
        <taxon>Phaeophyceae</taxon>
        <taxon>Ectocarpales</taxon>
        <taxon>Ectocarpaceae</taxon>
        <taxon>Ectocarpus</taxon>
    </lineage>
</organism>